<reference evidence="4 5" key="1">
    <citation type="journal article" date="2006" name="Int. J. Syst. Evol. Microbiol.">
        <title>Dyella yeojuensis sp. nov., isolated from greenhouse soil in Korea.</title>
        <authorList>
            <person name="Kim B.Y."/>
            <person name="Weon H.Y."/>
            <person name="Lee K.H."/>
            <person name="Seok S.J."/>
            <person name="Kwon S.W."/>
            <person name="Go S.J."/>
            <person name="Stackebrandt E."/>
        </authorList>
    </citation>
    <scope>NUCLEOTIDE SEQUENCE [LARGE SCALE GENOMIC DNA]</scope>
    <source>
        <strain evidence="4 5">DSM 17673</strain>
    </source>
</reference>
<dbReference type="Proteomes" id="UP000518878">
    <property type="component" value="Unassembled WGS sequence"/>
</dbReference>
<accession>A0A7X5QWE0</accession>
<dbReference type="InterPro" id="IPR058649">
    <property type="entry name" value="CzcB_C"/>
</dbReference>
<organism evidence="4 5">
    <name type="scientific">Luteibacter yeojuensis</name>
    <dbReference type="NCBI Taxonomy" id="345309"/>
    <lineage>
        <taxon>Bacteria</taxon>
        <taxon>Pseudomonadati</taxon>
        <taxon>Pseudomonadota</taxon>
        <taxon>Gammaproteobacteria</taxon>
        <taxon>Lysobacterales</taxon>
        <taxon>Rhodanobacteraceae</taxon>
        <taxon>Luteibacter</taxon>
    </lineage>
</organism>
<sequence>MARKRALFLVVPLIVLVVFFGAFRTSRHAVRMGDVQWVTAVRGGARLPVQAYGSMTALTQKLLVSPVPAVVEEIAAPAGTVVMKNDLIIMLSSPRAAQELTLADAAVQKARLELKEALLAQRMDGISEADKLKAAESEASLEAKQSEAMKPLADKGIVSKLEMLRQEAKISTLRLQAESQRSRVSLLRELDASKVSAKQDAVEQAEVLQAQARHNVDALAVRAAIAGPVQDVFVSLGQSVAQGEKLAQVADAGHLVASLKVPQTHASQLAVGSPASLSIMGRQVPGHIVRVDPKVKDGAVMVDVQPLRPLPSGVRVAQSVSGDIQTISDSDAVYLPRREGMIPYSNAILYVRAGQDLMPRTVRFGAASDAQIEVVSGLTGGEEIAANLPATADASRIRIER</sequence>
<evidence type="ECO:0000256" key="2">
    <source>
        <dbReference type="ARBA" id="ARBA00023054"/>
    </source>
</evidence>
<dbReference type="Gene3D" id="2.40.50.100">
    <property type="match status" value="1"/>
</dbReference>
<dbReference type="PANTHER" id="PTHR32347">
    <property type="entry name" value="EFFLUX SYSTEM COMPONENT YKNX-RELATED"/>
    <property type="match status" value="1"/>
</dbReference>
<protein>
    <submittedName>
        <fullName evidence="4">HlyD family efflux transporter periplasmic adaptor subunit</fullName>
    </submittedName>
</protein>
<comment type="caution">
    <text evidence="4">The sequence shown here is derived from an EMBL/GenBank/DDBJ whole genome shotgun (WGS) entry which is preliminary data.</text>
</comment>
<dbReference type="Gene3D" id="2.40.30.170">
    <property type="match status" value="1"/>
</dbReference>
<comment type="subcellular location">
    <subcellularLocation>
        <location evidence="1">Cell envelope</location>
    </subcellularLocation>
</comment>
<name>A0A7X5QWE0_9GAMM</name>
<evidence type="ECO:0000256" key="1">
    <source>
        <dbReference type="ARBA" id="ARBA00004196"/>
    </source>
</evidence>
<dbReference type="GO" id="GO:0030313">
    <property type="term" value="C:cell envelope"/>
    <property type="evidence" value="ECO:0007669"/>
    <property type="project" value="UniProtKB-SubCell"/>
</dbReference>
<evidence type="ECO:0000259" key="3">
    <source>
        <dbReference type="Pfam" id="PF25975"/>
    </source>
</evidence>
<dbReference type="InterPro" id="IPR050465">
    <property type="entry name" value="UPF0194_transport"/>
</dbReference>
<dbReference type="AlphaFoldDB" id="A0A7X5QWE0"/>
<evidence type="ECO:0000313" key="4">
    <source>
        <dbReference type="EMBL" id="NID16530.1"/>
    </source>
</evidence>
<keyword evidence="2" id="KW-0175">Coiled coil</keyword>
<evidence type="ECO:0000313" key="5">
    <source>
        <dbReference type="Proteomes" id="UP000518878"/>
    </source>
</evidence>
<dbReference type="Pfam" id="PF25975">
    <property type="entry name" value="CzcB_C"/>
    <property type="match status" value="1"/>
</dbReference>
<proteinExistence type="predicted"/>
<gene>
    <name evidence="4" type="ORF">HBF32_13750</name>
</gene>
<dbReference type="Gene3D" id="1.10.287.470">
    <property type="entry name" value="Helix hairpin bin"/>
    <property type="match status" value="1"/>
</dbReference>
<keyword evidence="5" id="KW-1185">Reference proteome</keyword>
<feature type="domain" description="CzcB-like C-terminal circularly permuted SH3-like" evidence="3">
    <location>
        <begin position="347"/>
        <end position="387"/>
    </location>
</feature>
<dbReference type="RefSeq" id="WP_166700162.1">
    <property type="nucleotide sequence ID" value="NZ_JAAQTL010000001.1"/>
</dbReference>
<dbReference type="EMBL" id="JAAQTL010000001">
    <property type="protein sequence ID" value="NID16530.1"/>
    <property type="molecule type" value="Genomic_DNA"/>
</dbReference>